<keyword evidence="9" id="KW-1015">Disulfide bond</keyword>
<dbReference type="RefSeq" id="XP_030193179.1">
    <property type="nucleotide sequence ID" value="XM_030337319.1"/>
</dbReference>
<evidence type="ECO:0000256" key="6">
    <source>
        <dbReference type="ARBA" id="ARBA00022989"/>
    </source>
</evidence>
<comment type="subcellular location">
    <subcellularLocation>
        <location evidence="1">Cell membrane</location>
        <topology evidence="1">Multi-pass membrane protein</topology>
    </subcellularLocation>
</comment>
<evidence type="ECO:0000256" key="10">
    <source>
        <dbReference type="ARBA" id="ARBA00023170"/>
    </source>
</evidence>
<proteinExistence type="predicted"/>
<feature type="domain" description="G-protein coupled receptors family 1 profile" evidence="14">
    <location>
        <begin position="41"/>
        <end position="289"/>
    </location>
</feature>
<feature type="transmembrane region" description="Helical" evidence="13">
    <location>
        <begin position="196"/>
        <end position="220"/>
    </location>
</feature>
<accession>A0A8C5B242</accession>
<keyword evidence="16" id="KW-1185">Reference proteome</keyword>
<feature type="transmembrane region" description="Helical" evidence="13">
    <location>
        <begin position="98"/>
        <end position="120"/>
    </location>
</feature>
<evidence type="ECO:0000256" key="13">
    <source>
        <dbReference type="SAM" id="Phobius"/>
    </source>
</evidence>
<protein>
    <submittedName>
        <fullName evidence="15">Olfactory receptor 1D2-like</fullName>
    </submittedName>
</protein>
<keyword evidence="10" id="KW-0675">Receptor</keyword>
<keyword evidence="2" id="KW-1003">Cell membrane</keyword>
<dbReference type="Proteomes" id="UP000694546">
    <property type="component" value="Chromosome 16"/>
</dbReference>
<feature type="transmembrane region" description="Helical" evidence="13">
    <location>
        <begin position="141"/>
        <end position="166"/>
    </location>
</feature>
<evidence type="ECO:0000256" key="5">
    <source>
        <dbReference type="ARBA" id="ARBA00022725"/>
    </source>
</evidence>
<feature type="transmembrane region" description="Helical" evidence="13">
    <location>
        <begin position="272"/>
        <end position="291"/>
    </location>
</feature>
<keyword evidence="3" id="KW-0716">Sensory transduction</keyword>
<dbReference type="GO" id="GO:0005549">
    <property type="term" value="F:odorant binding"/>
    <property type="evidence" value="ECO:0007669"/>
    <property type="project" value="TreeGrafter"/>
</dbReference>
<dbReference type="Pfam" id="PF13853">
    <property type="entry name" value="7tm_4"/>
    <property type="match status" value="1"/>
</dbReference>
<keyword evidence="5" id="KW-0552">Olfaction</keyword>
<dbReference type="OMA" id="RILRPCK"/>
<feature type="transmembrane region" description="Helical" evidence="13">
    <location>
        <begin position="59"/>
        <end position="78"/>
    </location>
</feature>
<organism evidence="15 16">
    <name type="scientific">Gadus morhua</name>
    <name type="common">Atlantic cod</name>
    <dbReference type="NCBI Taxonomy" id="8049"/>
    <lineage>
        <taxon>Eukaryota</taxon>
        <taxon>Metazoa</taxon>
        <taxon>Chordata</taxon>
        <taxon>Craniata</taxon>
        <taxon>Vertebrata</taxon>
        <taxon>Euteleostomi</taxon>
        <taxon>Actinopterygii</taxon>
        <taxon>Neopterygii</taxon>
        <taxon>Teleostei</taxon>
        <taxon>Neoteleostei</taxon>
        <taxon>Acanthomorphata</taxon>
        <taxon>Zeiogadaria</taxon>
        <taxon>Gadariae</taxon>
        <taxon>Gadiformes</taxon>
        <taxon>Gadoidei</taxon>
        <taxon>Gadidae</taxon>
        <taxon>Gadus</taxon>
    </lineage>
</organism>
<keyword evidence="8 13" id="KW-0472">Membrane</keyword>
<sequence length="307" mass="34982">MMCAMLNASFMFSLSGLEDTMNQRLPLFFLSLLCYFVILLVNIALILTIIVDKHLHEPMYIFLCNLCINGLYGTAGFYPKFFFDLLSSTHLISYSECLVQVFVIYSYAAGDFSILALMAYDRHVAICRPLEYLSIMTKERVAFLVCMSWVVPLCLEVVVILMTLMLELCGSHIDKPYCANWSIVKLSCTSTTTNNIVGFITILFYFCHYVFIICTYVTLVKTCLRSTEGKKKLMQTCLPHLLCLQNVSIALLFDLLYTRYGTQSVPQNLRSFMAVQFLAFPPILNPLIYGLNLSKVRNRLGGFLKTK</sequence>
<dbReference type="InterPro" id="IPR017452">
    <property type="entry name" value="GPCR_Rhodpsn_7TM"/>
</dbReference>
<keyword evidence="4 13" id="KW-0812">Transmembrane</keyword>
<evidence type="ECO:0000256" key="2">
    <source>
        <dbReference type="ARBA" id="ARBA00022475"/>
    </source>
</evidence>
<keyword evidence="7" id="KW-0297">G-protein coupled receptor</keyword>
<evidence type="ECO:0000256" key="8">
    <source>
        <dbReference type="ARBA" id="ARBA00023136"/>
    </source>
</evidence>
<evidence type="ECO:0000256" key="1">
    <source>
        <dbReference type="ARBA" id="ARBA00004651"/>
    </source>
</evidence>
<evidence type="ECO:0000256" key="9">
    <source>
        <dbReference type="ARBA" id="ARBA00023157"/>
    </source>
</evidence>
<keyword evidence="6 13" id="KW-1133">Transmembrane helix</keyword>
<dbReference type="Gene3D" id="1.20.1070.10">
    <property type="entry name" value="Rhodopsin 7-helix transmembrane proteins"/>
    <property type="match status" value="1"/>
</dbReference>
<dbReference type="InterPro" id="IPR052921">
    <property type="entry name" value="GPCR1_Superfamily_Member"/>
</dbReference>
<dbReference type="PRINTS" id="PR00245">
    <property type="entry name" value="OLFACTORYR"/>
</dbReference>
<evidence type="ECO:0000256" key="4">
    <source>
        <dbReference type="ARBA" id="ARBA00022692"/>
    </source>
</evidence>
<dbReference type="AlphaFoldDB" id="A0A8C5B242"/>
<dbReference type="FunFam" id="1.20.1070.10:FF:000024">
    <property type="entry name" value="Olfactory receptor"/>
    <property type="match status" value="1"/>
</dbReference>
<evidence type="ECO:0000313" key="15">
    <source>
        <dbReference type="Ensembl" id="ENSGMOP00000039741.1"/>
    </source>
</evidence>
<dbReference type="PROSITE" id="PS00237">
    <property type="entry name" value="G_PROTEIN_RECEP_F1_1"/>
    <property type="match status" value="1"/>
</dbReference>
<gene>
    <name evidence="15" type="primary">LOC115528909</name>
</gene>
<reference evidence="15" key="1">
    <citation type="submission" date="2025-08" db="UniProtKB">
        <authorList>
            <consortium name="Ensembl"/>
        </authorList>
    </citation>
    <scope>IDENTIFICATION</scope>
</reference>
<reference evidence="15" key="2">
    <citation type="submission" date="2025-09" db="UniProtKB">
        <authorList>
            <consortium name="Ensembl"/>
        </authorList>
    </citation>
    <scope>IDENTIFICATION</scope>
</reference>
<dbReference type="PROSITE" id="PS50262">
    <property type="entry name" value="G_PROTEIN_RECEP_F1_2"/>
    <property type="match status" value="1"/>
</dbReference>
<dbReference type="Ensembl" id="ENSGMOT00000039158.1">
    <property type="protein sequence ID" value="ENSGMOP00000039741.1"/>
    <property type="gene ID" value="ENSGMOG00000032410.1"/>
</dbReference>
<evidence type="ECO:0000313" key="16">
    <source>
        <dbReference type="Proteomes" id="UP000694546"/>
    </source>
</evidence>
<keyword evidence="11" id="KW-0325">Glycoprotein</keyword>
<dbReference type="SUPFAM" id="SSF81321">
    <property type="entry name" value="Family A G protein-coupled receptor-like"/>
    <property type="match status" value="1"/>
</dbReference>
<dbReference type="PANTHER" id="PTHR26451">
    <property type="entry name" value="G_PROTEIN_RECEP_F1_2 DOMAIN-CONTAINING PROTEIN"/>
    <property type="match status" value="1"/>
</dbReference>
<dbReference type="GeneTree" id="ENSGT00950000183023"/>
<evidence type="ECO:0000256" key="7">
    <source>
        <dbReference type="ARBA" id="ARBA00023040"/>
    </source>
</evidence>
<dbReference type="GeneID" id="115528909"/>
<name>A0A8C5B242_GADMO</name>
<dbReference type="OrthoDB" id="6151005at2759"/>
<dbReference type="KEGG" id="gmh:115528909"/>
<dbReference type="PANTHER" id="PTHR26451:SF871">
    <property type="entry name" value="ODORANT RECEPTOR-RELATED"/>
    <property type="match status" value="1"/>
</dbReference>
<evidence type="ECO:0000256" key="12">
    <source>
        <dbReference type="ARBA" id="ARBA00023224"/>
    </source>
</evidence>
<feature type="transmembrane region" description="Helical" evidence="13">
    <location>
        <begin position="26"/>
        <end position="47"/>
    </location>
</feature>
<evidence type="ECO:0000256" key="3">
    <source>
        <dbReference type="ARBA" id="ARBA00022606"/>
    </source>
</evidence>
<feature type="transmembrane region" description="Helical" evidence="13">
    <location>
        <begin position="241"/>
        <end position="260"/>
    </location>
</feature>
<dbReference type="GO" id="GO:0004930">
    <property type="term" value="F:G protein-coupled receptor activity"/>
    <property type="evidence" value="ECO:0007669"/>
    <property type="project" value="UniProtKB-KW"/>
</dbReference>
<dbReference type="InterPro" id="IPR000725">
    <property type="entry name" value="Olfact_rcpt"/>
</dbReference>
<dbReference type="GO" id="GO:0004984">
    <property type="term" value="F:olfactory receptor activity"/>
    <property type="evidence" value="ECO:0007669"/>
    <property type="project" value="InterPro"/>
</dbReference>
<evidence type="ECO:0000256" key="11">
    <source>
        <dbReference type="ARBA" id="ARBA00023180"/>
    </source>
</evidence>
<dbReference type="GO" id="GO:0005886">
    <property type="term" value="C:plasma membrane"/>
    <property type="evidence" value="ECO:0007669"/>
    <property type="project" value="UniProtKB-SubCell"/>
</dbReference>
<evidence type="ECO:0000259" key="14">
    <source>
        <dbReference type="PROSITE" id="PS50262"/>
    </source>
</evidence>
<dbReference type="InterPro" id="IPR000276">
    <property type="entry name" value="GPCR_Rhodpsn"/>
</dbReference>
<keyword evidence="12" id="KW-0807">Transducer</keyword>